<proteinExistence type="predicted"/>
<feature type="transmembrane region" description="Helical" evidence="1">
    <location>
        <begin position="115"/>
        <end position="133"/>
    </location>
</feature>
<evidence type="ECO:0000313" key="2">
    <source>
        <dbReference type="EMBL" id="MBB6635410.1"/>
    </source>
</evidence>
<reference evidence="2 3" key="1">
    <citation type="submission" date="2020-08" db="EMBL/GenBank/DDBJ databases">
        <title>Cohnella phylogeny.</title>
        <authorList>
            <person name="Dunlap C."/>
        </authorList>
    </citation>
    <scope>NUCLEOTIDE SEQUENCE [LARGE SCALE GENOMIC DNA]</scope>
    <source>
        <strain evidence="2 3">DSM 25241</strain>
    </source>
</reference>
<evidence type="ECO:0000313" key="3">
    <source>
        <dbReference type="Proteomes" id="UP000535838"/>
    </source>
</evidence>
<keyword evidence="1" id="KW-0472">Membrane</keyword>
<feature type="transmembrane region" description="Helical" evidence="1">
    <location>
        <begin position="6"/>
        <end position="22"/>
    </location>
</feature>
<name>A0A841SZZ9_9BACL</name>
<gene>
    <name evidence="2" type="ORF">H7B67_14930</name>
</gene>
<comment type="caution">
    <text evidence="2">The sequence shown here is derived from an EMBL/GenBank/DDBJ whole genome shotgun (WGS) entry which is preliminary data.</text>
</comment>
<dbReference type="RefSeq" id="WP_185120642.1">
    <property type="nucleotide sequence ID" value="NZ_JACJVQ010000013.1"/>
</dbReference>
<dbReference type="AlphaFoldDB" id="A0A841SZZ9"/>
<sequence>MQPGLISIVIWLAVVILWWSGWRKELSAGLPEWGVTLFLVLWPFSYARTYSLGALGELNLGLVLIVLAALLASLTLPKIRRWTSLAAGLLIGSISLFMSKLTLVIPSLLAANPRWYLAGLIGIIAVMLLRCPLEQWLAITAGLALSSFADAWLRTEPRGISLLGDSEWMAGWWLAVGCSRSLSYLMQRVGAVWSRLNLRKGGERT</sequence>
<keyword evidence="1" id="KW-1133">Transmembrane helix</keyword>
<evidence type="ECO:0000256" key="1">
    <source>
        <dbReference type="SAM" id="Phobius"/>
    </source>
</evidence>
<keyword evidence="1" id="KW-0812">Transmembrane</keyword>
<keyword evidence="3" id="KW-1185">Reference proteome</keyword>
<feature type="transmembrane region" description="Helical" evidence="1">
    <location>
        <begin position="88"/>
        <end position="109"/>
    </location>
</feature>
<dbReference type="EMBL" id="JACJVQ010000013">
    <property type="protein sequence ID" value="MBB6635410.1"/>
    <property type="molecule type" value="Genomic_DNA"/>
</dbReference>
<protein>
    <submittedName>
        <fullName evidence="2">Uncharacterized protein</fullName>
    </submittedName>
</protein>
<accession>A0A841SZZ9</accession>
<organism evidence="2 3">
    <name type="scientific">Cohnella thailandensis</name>
    <dbReference type="NCBI Taxonomy" id="557557"/>
    <lineage>
        <taxon>Bacteria</taxon>
        <taxon>Bacillati</taxon>
        <taxon>Bacillota</taxon>
        <taxon>Bacilli</taxon>
        <taxon>Bacillales</taxon>
        <taxon>Paenibacillaceae</taxon>
        <taxon>Cohnella</taxon>
    </lineage>
</organism>
<dbReference type="Proteomes" id="UP000535838">
    <property type="component" value="Unassembled WGS sequence"/>
</dbReference>
<feature type="transmembrane region" description="Helical" evidence="1">
    <location>
        <begin position="58"/>
        <end position="76"/>
    </location>
</feature>